<feature type="region of interest" description="Disordered" evidence="1">
    <location>
        <begin position="711"/>
        <end position="732"/>
    </location>
</feature>
<dbReference type="SUPFAM" id="SSF49899">
    <property type="entry name" value="Concanavalin A-like lectins/glucanases"/>
    <property type="match status" value="1"/>
</dbReference>
<dbReference type="OrthoDB" id="258495at2759"/>
<feature type="compositionally biased region" description="Basic and acidic residues" evidence="1">
    <location>
        <begin position="223"/>
        <end position="242"/>
    </location>
</feature>
<evidence type="ECO:0000256" key="1">
    <source>
        <dbReference type="SAM" id="MobiDB-lite"/>
    </source>
</evidence>
<proteinExistence type="predicted"/>
<dbReference type="PROSITE" id="PS50188">
    <property type="entry name" value="B302_SPRY"/>
    <property type="match status" value="1"/>
</dbReference>
<dbReference type="STRING" id="1169540.A0A0G4EDF3"/>
<sequence length="1046" mass="114230">MWQPSDGTQMATIPAPAADPSGKAVHRRGFVKKRNQANGDEANKESTLLKDLKACLCPAAVCGKPQVNPALYRSKSLIARGRDWLSTHEQETFSFAGMTWAFIQSQGPAAWCMEHIHVEGDEETALLNSQIIIGGERGTELTFIHPWPSATLTQSALWAVEMLAASRQQSRRSLKSEEPPVPATPSDRPFIPATPSVRSERASVRNDTSSISGAVGPSSPSIRSERASIRTPNERDEPKDVDEMPAVKTPSSASPLPKKSNLVNRPLDPPYATTSTVGRPTRSATAATAGTTERSAVQLPPCVMGPPRPRCAQSNLPLPPQAVCYCEVEIDAISSPPTEAMLCVGMATKPYPIFNFPGFLKSSIGYLSSGHIFYYDTDGYARYERGVSLHEGDVLGMLVNRHGGSVGFVINGRLVEEVSVQEVLLSFTGPSMYFTIGMCGSGELEINFGSRPFVWGVDLNVRLPSRVEVSIGVCAFGRQLDQMKIIQKRLKEFYELHNPVMLCQVDRIANLYIGRERELEDELVSRYGVGLSNLREEQIDVLRRRLQNFFETEDRSCFNDEYINDFIQKNDADAEEIQKKLVEKYGVGLDYVHARRKRSLQQMLINYFELKGVEADEDGIKALVNELSSKPDVLDNALKQNFGEGLNFVLKRKLLKVYKRHAPDKVHEVDKLITAYTGVDGEYELRFRLKELYNVDLDDMSVLSQEDRDANTAIPSAPYPSPPHPAEQPEGDAAVPPISTGRQSFVSEHPYSLASRRGSQVTFVTDKQTPPPNTEVVISGFRVGRRKRSAIPSLEFRAGGGAGAGGRLSFSFSVNRTDRSKASFAISENTTAVPSLPRRLGSTAGSVTTGGRQGSLLNISQHVLPASPTSASLTVPSPEPSPKANIPAKTRSTLFTHRISEGNNTNFDAVDLEGGEDALNASPPASPHHYANWSDSATSPPQSPEPPDHPEGQKLSPPNRRRSIGGPKGVPRVAGYCEPPHYPAPTRPVQSPERLMMVMDGEQESGHDAFECLLRGVSSGSHYHVANEKRGAADGGERDAAGEGDN</sequence>
<evidence type="ECO:0000313" key="4">
    <source>
        <dbReference type="Proteomes" id="UP000041254"/>
    </source>
</evidence>
<evidence type="ECO:0000313" key="3">
    <source>
        <dbReference type="EMBL" id="CEL93735.1"/>
    </source>
</evidence>
<dbReference type="Gene3D" id="2.60.120.920">
    <property type="match status" value="1"/>
</dbReference>
<dbReference type="InParanoid" id="A0A0G4EDF3"/>
<feature type="region of interest" description="Disordered" evidence="1">
    <location>
        <begin position="1022"/>
        <end position="1046"/>
    </location>
</feature>
<dbReference type="AlphaFoldDB" id="A0A0G4EDF3"/>
<gene>
    <name evidence="3" type="ORF">Vbra_11390</name>
</gene>
<feature type="compositionally biased region" description="Polar residues" evidence="1">
    <location>
        <begin position="1"/>
        <end position="11"/>
    </location>
</feature>
<feature type="region of interest" description="Disordered" evidence="1">
    <location>
        <begin position="1"/>
        <end position="24"/>
    </location>
</feature>
<reference evidence="3 4" key="1">
    <citation type="submission" date="2014-11" db="EMBL/GenBank/DDBJ databases">
        <authorList>
            <person name="Zhu J."/>
            <person name="Qi W."/>
            <person name="Song R."/>
        </authorList>
    </citation>
    <scope>NUCLEOTIDE SEQUENCE [LARGE SCALE GENOMIC DNA]</scope>
</reference>
<keyword evidence="4" id="KW-1185">Reference proteome</keyword>
<feature type="region of interest" description="Disordered" evidence="1">
    <location>
        <begin position="868"/>
        <end position="991"/>
    </location>
</feature>
<dbReference type="EMBL" id="CDMY01000185">
    <property type="protein sequence ID" value="CEL93735.1"/>
    <property type="molecule type" value="Genomic_DNA"/>
</dbReference>
<feature type="compositionally biased region" description="Low complexity" evidence="1">
    <location>
        <begin position="281"/>
        <end position="293"/>
    </location>
</feature>
<name>A0A0G4EDF3_VITBC</name>
<feature type="region of interest" description="Disordered" evidence="1">
    <location>
        <begin position="169"/>
        <end position="293"/>
    </location>
</feature>
<dbReference type="VEuPathDB" id="CryptoDB:Vbra_11390"/>
<feature type="compositionally biased region" description="Pro residues" evidence="1">
    <location>
        <begin position="717"/>
        <end position="726"/>
    </location>
</feature>
<accession>A0A0G4EDF3</accession>
<protein>
    <recommendedName>
        <fullName evidence="2">B30.2/SPRY domain-containing protein</fullName>
    </recommendedName>
</protein>
<feature type="domain" description="B30.2/SPRY" evidence="2">
    <location>
        <begin position="245"/>
        <end position="453"/>
    </location>
</feature>
<dbReference type="InterPro" id="IPR043136">
    <property type="entry name" value="B30.2/SPRY_sf"/>
</dbReference>
<feature type="compositionally biased region" description="Polar residues" evidence="1">
    <location>
        <begin position="890"/>
        <end position="907"/>
    </location>
</feature>
<organism evidence="3 4">
    <name type="scientific">Vitrella brassicaformis (strain CCMP3155)</name>
    <dbReference type="NCBI Taxonomy" id="1169540"/>
    <lineage>
        <taxon>Eukaryota</taxon>
        <taxon>Sar</taxon>
        <taxon>Alveolata</taxon>
        <taxon>Colpodellida</taxon>
        <taxon>Vitrellaceae</taxon>
        <taxon>Vitrella</taxon>
    </lineage>
</organism>
<feature type="compositionally biased region" description="Basic and acidic residues" evidence="1">
    <location>
        <begin position="1025"/>
        <end position="1046"/>
    </location>
</feature>
<feature type="compositionally biased region" description="Polar residues" evidence="1">
    <location>
        <begin position="205"/>
        <end position="222"/>
    </location>
</feature>
<dbReference type="InterPro" id="IPR013320">
    <property type="entry name" value="ConA-like_dom_sf"/>
</dbReference>
<dbReference type="InterPro" id="IPR001870">
    <property type="entry name" value="B30.2/SPRY"/>
</dbReference>
<dbReference type="Proteomes" id="UP000041254">
    <property type="component" value="Unassembled WGS sequence"/>
</dbReference>
<evidence type="ECO:0000259" key="2">
    <source>
        <dbReference type="PROSITE" id="PS50188"/>
    </source>
</evidence>